<dbReference type="GO" id="GO:0008270">
    <property type="term" value="F:zinc ion binding"/>
    <property type="evidence" value="ECO:0007669"/>
    <property type="project" value="UniProtKB-KW"/>
</dbReference>
<dbReference type="GeneID" id="127749629"/>
<dbReference type="GO" id="GO:0003676">
    <property type="term" value="F:nucleic acid binding"/>
    <property type="evidence" value="ECO:0007669"/>
    <property type="project" value="InterPro"/>
</dbReference>
<dbReference type="InterPro" id="IPR005162">
    <property type="entry name" value="Retrotrans_gag_dom"/>
</dbReference>
<evidence type="ECO:0000256" key="2">
    <source>
        <dbReference type="SAM" id="MobiDB-lite"/>
    </source>
</evidence>
<dbReference type="RefSeq" id="XP_052124509.1">
    <property type="nucleotide sequence ID" value="XM_052268549.1"/>
</dbReference>
<dbReference type="InterPro" id="IPR001878">
    <property type="entry name" value="Znf_CCHC"/>
</dbReference>
<organism evidence="4 5">
    <name type="scientific">Frankliniella occidentalis</name>
    <name type="common">Western flower thrips</name>
    <name type="synonym">Euthrips occidentalis</name>
    <dbReference type="NCBI Taxonomy" id="133901"/>
    <lineage>
        <taxon>Eukaryota</taxon>
        <taxon>Metazoa</taxon>
        <taxon>Ecdysozoa</taxon>
        <taxon>Arthropoda</taxon>
        <taxon>Hexapoda</taxon>
        <taxon>Insecta</taxon>
        <taxon>Pterygota</taxon>
        <taxon>Neoptera</taxon>
        <taxon>Paraneoptera</taxon>
        <taxon>Thysanoptera</taxon>
        <taxon>Terebrantia</taxon>
        <taxon>Thripoidea</taxon>
        <taxon>Thripidae</taxon>
        <taxon>Frankliniella</taxon>
    </lineage>
</organism>
<dbReference type="KEGG" id="foc:127749629"/>
<evidence type="ECO:0000259" key="3">
    <source>
        <dbReference type="PROSITE" id="PS50158"/>
    </source>
</evidence>
<evidence type="ECO:0000256" key="1">
    <source>
        <dbReference type="PROSITE-ProRule" id="PRU00047"/>
    </source>
</evidence>
<dbReference type="PANTHER" id="PTHR33223:SF6">
    <property type="entry name" value="CCHC-TYPE DOMAIN-CONTAINING PROTEIN"/>
    <property type="match status" value="1"/>
</dbReference>
<keyword evidence="4" id="KW-1185">Reference proteome</keyword>
<keyword evidence="1" id="KW-0862">Zinc</keyword>
<evidence type="ECO:0000313" key="4">
    <source>
        <dbReference type="Proteomes" id="UP000504606"/>
    </source>
</evidence>
<dbReference type="Proteomes" id="UP000504606">
    <property type="component" value="Unplaced"/>
</dbReference>
<dbReference type="Pfam" id="PF03732">
    <property type="entry name" value="Retrotrans_gag"/>
    <property type="match status" value="1"/>
</dbReference>
<keyword evidence="1" id="KW-0479">Metal-binding</keyword>
<name>A0A9C6U7M1_FRAOC</name>
<dbReference type="AlphaFoldDB" id="A0A9C6U7M1"/>
<feature type="region of interest" description="Disordered" evidence="2">
    <location>
        <begin position="409"/>
        <end position="439"/>
    </location>
</feature>
<dbReference type="OrthoDB" id="10621948at2759"/>
<accession>A0A9C6U7M1</accession>
<sequence>MGSTSNFQNAAVKFFETVTDIPDEDQPFLVCKNFQNLTTEDSTDLAKQIISAKASLPSVVSDNAKLAIVYFVSSNKNNTAVPLPCVQVCSTTEEIAAEASAKFKLFIPTLLQYLDKLGKTTPPVFDPLALFAQNFQIVKSQLLKKMTPTLPAALQPHLAQFDEHDVASWLQKARTIYAKFGIKDADLPLYLESALPPSALVVHDANKDKPWAEYSAAIVAAFKSNVSFDSVRQRLLSLRRGDSETLRAYALRFKHAARSAVSVSEDDLCRIFLQAIPRDDARLVMAQRHSCLLDLVDTLEAAMLQRDMLGGLVDPVQGAPASAAVSAAAAPVSSAISLLEKFLEKKKAEQDQAAGQKRLEGLLAAVCLGTPAPTTETAAAAGQYPFPDEVKSQIEKLVVAAVDEKAKTFSGSQNSNGQNNFRGNFRGRGGRGGGYRPNNSYYPQAGWQQQHPNNFGHFPQQQHPNNFGYFPQQQPQPSHGWSNMPQPPPPYQQGGGAAPMGSVVQMNGMGQQDPRYERPTRPLICYFCSAPGHRQSECAFKANFLASQARQQ</sequence>
<protein>
    <submittedName>
        <fullName evidence="5">Uncharacterized protein LOC127749629</fullName>
    </submittedName>
</protein>
<feature type="compositionally biased region" description="Gly residues" evidence="2">
    <location>
        <begin position="426"/>
        <end position="435"/>
    </location>
</feature>
<evidence type="ECO:0000313" key="5">
    <source>
        <dbReference type="RefSeq" id="XP_052124509.1"/>
    </source>
</evidence>
<dbReference type="PANTHER" id="PTHR33223">
    <property type="entry name" value="CCHC-TYPE DOMAIN-CONTAINING PROTEIN"/>
    <property type="match status" value="1"/>
</dbReference>
<reference evidence="5" key="1">
    <citation type="submission" date="2025-08" db="UniProtKB">
        <authorList>
            <consortium name="RefSeq"/>
        </authorList>
    </citation>
    <scope>IDENTIFICATION</scope>
    <source>
        <tissue evidence="5">Whole organism</tissue>
    </source>
</reference>
<feature type="domain" description="CCHC-type" evidence="3">
    <location>
        <begin position="525"/>
        <end position="538"/>
    </location>
</feature>
<gene>
    <name evidence="5" type="primary">LOC127749629</name>
</gene>
<keyword evidence="1" id="KW-0863">Zinc-finger</keyword>
<dbReference type="PROSITE" id="PS50158">
    <property type="entry name" value="ZF_CCHC"/>
    <property type="match status" value="1"/>
</dbReference>
<feature type="compositionally biased region" description="Low complexity" evidence="2">
    <location>
        <begin position="409"/>
        <end position="424"/>
    </location>
</feature>
<proteinExistence type="predicted"/>